<dbReference type="Proteomes" id="UP000195557">
    <property type="component" value="Unassembled WGS sequence"/>
</dbReference>
<dbReference type="EMBL" id="KZ155832">
    <property type="protein sequence ID" value="OUS43458.1"/>
    <property type="molecule type" value="Genomic_DNA"/>
</dbReference>
<protein>
    <submittedName>
        <fullName evidence="1">Uncharacterized protein</fullName>
    </submittedName>
</protein>
<organism evidence="1">
    <name type="scientific">Ostreococcus tauri</name>
    <name type="common">Marine green alga</name>
    <dbReference type="NCBI Taxonomy" id="70448"/>
    <lineage>
        <taxon>Eukaryota</taxon>
        <taxon>Viridiplantae</taxon>
        <taxon>Chlorophyta</taxon>
        <taxon>Mamiellophyceae</taxon>
        <taxon>Mamiellales</taxon>
        <taxon>Bathycoccaceae</taxon>
        <taxon>Ostreococcus</taxon>
    </lineage>
</organism>
<reference evidence="1" key="1">
    <citation type="submission" date="2017-04" db="EMBL/GenBank/DDBJ databases">
        <title>Population genomics of picophytoplankton unveils novel chromosome hypervariability.</title>
        <authorList>
            <consortium name="DOE Joint Genome Institute"/>
            <person name="Blanc-Mathieu R."/>
            <person name="Krasovec M."/>
            <person name="Hebrard M."/>
            <person name="Yau S."/>
            <person name="Desgranges E."/>
            <person name="Martin J."/>
            <person name="Schackwitz W."/>
            <person name="Kuo A."/>
            <person name="Salin G."/>
            <person name="Donnadieu C."/>
            <person name="Desdevises Y."/>
            <person name="Sanchez-Ferandin S."/>
            <person name="Moreau H."/>
            <person name="Rivals E."/>
            <person name="Grigoriev I.V."/>
            <person name="Grimsley N."/>
            <person name="Eyre-Walker A."/>
            <person name="Piganeau G."/>
        </authorList>
    </citation>
    <scope>NUCLEOTIDE SEQUENCE [LARGE SCALE GENOMIC DNA]</scope>
    <source>
        <strain evidence="1">RCC 1115</strain>
    </source>
</reference>
<sequence length="183" mass="19911">MHIASASAKISLVRSLAASAVRVSRDLTSVRASVPCASSPPLSPSVAFSALDATFYHIRPRLFHRRRGVSHARVGVSLSQSVDHLPTPREIGRRQRGGLKSRLGVLQHRSHRVQSALGLGVGGVLSLDAELHDRLQTRVVARPIVRRAHVADRSHRSLILRRARAFTSARRRRASGATPKSAV</sequence>
<dbReference type="AlphaFoldDB" id="A0A1Y5I1S6"/>
<proteinExistence type="predicted"/>
<gene>
    <name evidence="1" type="ORF">BE221DRAFT_119903</name>
</gene>
<accession>A0A1Y5I1S6</accession>
<name>A0A1Y5I1S6_OSTTA</name>
<evidence type="ECO:0000313" key="1">
    <source>
        <dbReference type="EMBL" id="OUS43458.1"/>
    </source>
</evidence>